<reference evidence="2" key="1">
    <citation type="submission" date="2022-10" db="EMBL/GenBank/DDBJ databases">
        <authorList>
            <person name="Yu W.X."/>
        </authorList>
    </citation>
    <scope>NUCLEOTIDE SEQUENCE</scope>
    <source>
        <strain evidence="2">D04</strain>
    </source>
</reference>
<name>A0AAE3MBZ3_9BACT</name>
<organism evidence="2 3">
    <name type="scientific">Plebeiibacterium marinum</name>
    <dbReference type="NCBI Taxonomy" id="2992111"/>
    <lineage>
        <taxon>Bacteria</taxon>
        <taxon>Pseudomonadati</taxon>
        <taxon>Bacteroidota</taxon>
        <taxon>Bacteroidia</taxon>
        <taxon>Marinilabiliales</taxon>
        <taxon>Marinilabiliaceae</taxon>
        <taxon>Plebeiibacterium</taxon>
    </lineage>
</organism>
<dbReference type="CDD" id="cd06422">
    <property type="entry name" value="NTP_transferase_like_1"/>
    <property type="match status" value="1"/>
</dbReference>
<dbReference type="InterPro" id="IPR029044">
    <property type="entry name" value="Nucleotide-diphossugar_trans"/>
</dbReference>
<dbReference type="EMBL" id="JAPDPI010000004">
    <property type="protein sequence ID" value="MCW3804732.1"/>
    <property type="molecule type" value="Genomic_DNA"/>
</dbReference>
<dbReference type="PANTHER" id="PTHR22572">
    <property type="entry name" value="SUGAR-1-PHOSPHATE GUANYL TRANSFERASE"/>
    <property type="match status" value="1"/>
</dbReference>
<dbReference type="InterPro" id="IPR050486">
    <property type="entry name" value="Mannose-1P_guanyltransferase"/>
</dbReference>
<gene>
    <name evidence="2" type="ORF">OM074_03780</name>
</gene>
<sequence length="242" mass="27468">MNALIFAAGLGTRLGQLTQNKPKALVEVNGKPMLLHAIEKLRSVGVKRIVVNMHHHAEMIASFVNSMGFTDVEVLLSDERGELLETGGGLIKAAPLFLPDQPVILYNSDVLTGANLEAMVEYHFAHGGMATLMVKNRETSRYFLFDPQMRLSGWKNINTGQQIISRDVDELDMYAFSGIHIVNFELINKLGPLRKFSITNGYLDISEKYEVYGWKDWDEYWFDIGTPEKLNHVNDFFMDKHM</sequence>
<dbReference type="AlphaFoldDB" id="A0AAE3MBZ3"/>
<accession>A0AAE3MBZ3</accession>
<dbReference type="SUPFAM" id="SSF53448">
    <property type="entry name" value="Nucleotide-diphospho-sugar transferases"/>
    <property type="match status" value="1"/>
</dbReference>
<dbReference type="RefSeq" id="WP_301197954.1">
    <property type="nucleotide sequence ID" value="NZ_JAPDPI010000004.1"/>
</dbReference>
<dbReference type="Pfam" id="PF00483">
    <property type="entry name" value="NTP_transferase"/>
    <property type="match status" value="1"/>
</dbReference>
<feature type="domain" description="Nucleotidyl transferase" evidence="1">
    <location>
        <begin position="3"/>
        <end position="141"/>
    </location>
</feature>
<keyword evidence="3" id="KW-1185">Reference proteome</keyword>
<evidence type="ECO:0000259" key="1">
    <source>
        <dbReference type="Pfam" id="PF00483"/>
    </source>
</evidence>
<evidence type="ECO:0000313" key="2">
    <source>
        <dbReference type="EMBL" id="MCW3804732.1"/>
    </source>
</evidence>
<dbReference type="Gene3D" id="3.90.550.10">
    <property type="entry name" value="Spore Coat Polysaccharide Biosynthesis Protein SpsA, Chain A"/>
    <property type="match status" value="1"/>
</dbReference>
<comment type="caution">
    <text evidence="2">The sequence shown here is derived from an EMBL/GenBank/DDBJ whole genome shotgun (WGS) entry which is preliminary data.</text>
</comment>
<protein>
    <submittedName>
        <fullName evidence="2">Nucleotidyltransferase family protein</fullName>
    </submittedName>
</protein>
<proteinExistence type="predicted"/>
<dbReference type="InterPro" id="IPR005835">
    <property type="entry name" value="NTP_transferase_dom"/>
</dbReference>
<dbReference type="Proteomes" id="UP001207408">
    <property type="component" value="Unassembled WGS sequence"/>
</dbReference>
<evidence type="ECO:0000313" key="3">
    <source>
        <dbReference type="Proteomes" id="UP001207408"/>
    </source>
</evidence>